<dbReference type="SUPFAM" id="SSF53850">
    <property type="entry name" value="Periplasmic binding protein-like II"/>
    <property type="match status" value="1"/>
</dbReference>
<dbReference type="Gene3D" id="3.40.190.10">
    <property type="entry name" value="Periplasmic binding protein-like II"/>
    <property type="match status" value="2"/>
</dbReference>
<dbReference type="PANTHER" id="PTHR30570:SF1">
    <property type="entry name" value="PHOSPHATE-BINDING PROTEIN PSTS"/>
    <property type="match status" value="1"/>
</dbReference>
<gene>
    <name evidence="5" type="ORF">HGA15_26105</name>
</gene>
<reference evidence="5 6" key="1">
    <citation type="submission" date="2020-04" db="EMBL/GenBank/DDBJ databases">
        <title>MicrobeNet Type strains.</title>
        <authorList>
            <person name="Nicholson A.C."/>
        </authorList>
    </citation>
    <scope>NUCLEOTIDE SEQUENCE [LARGE SCALE GENOMIC DNA]</scope>
    <source>
        <strain evidence="5 6">JCM 3332</strain>
    </source>
</reference>
<evidence type="ECO:0000256" key="1">
    <source>
        <dbReference type="ARBA" id="ARBA00022729"/>
    </source>
</evidence>
<organism evidence="5 6">
    <name type="scientific">Nocardia flavorosea</name>
    <dbReference type="NCBI Taxonomy" id="53429"/>
    <lineage>
        <taxon>Bacteria</taxon>
        <taxon>Bacillati</taxon>
        <taxon>Actinomycetota</taxon>
        <taxon>Actinomycetes</taxon>
        <taxon>Mycobacteriales</taxon>
        <taxon>Nocardiaceae</taxon>
        <taxon>Nocardia</taxon>
    </lineage>
</organism>
<evidence type="ECO:0000256" key="2">
    <source>
        <dbReference type="SAM" id="Coils"/>
    </source>
</evidence>
<dbReference type="Pfam" id="PF12849">
    <property type="entry name" value="PBP_like_2"/>
    <property type="match status" value="1"/>
</dbReference>
<keyword evidence="3" id="KW-0812">Transmembrane</keyword>
<evidence type="ECO:0000259" key="4">
    <source>
        <dbReference type="Pfam" id="PF12849"/>
    </source>
</evidence>
<keyword evidence="6" id="KW-1185">Reference proteome</keyword>
<evidence type="ECO:0000313" key="5">
    <source>
        <dbReference type="EMBL" id="NKY59560.1"/>
    </source>
</evidence>
<dbReference type="InterPro" id="IPR024370">
    <property type="entry name" value="PBP_domain"/>
</dbReference>
<dbReference type="PANTHER" id="PTHR30570">
    <property type="entry name" value="PERIPLASMIC PHOSPHATE BINDING COMPONENT OF PHOSPHATE ABC TRANSPORTER"/>
    <property type="match status" value="1"/>
</dbReference>
<dbReference type="InterPro" id="IPR050811">
    <property type="entry name" value="Phosphate_ABC_transporter"/>
</dbReference>
<accession>A0A846YPP1</accession>
<evidence type="ECO:0000313" key="6">
    <source>
        <dbReference type="Proteomes" id="UP000570678"/>
    </source>
</evidence>
<sequence length="538" mass="57096">MVCEHPSGRGGSAVRLAEDGDRWRNQGWYRPVGELLFGFVLPLAGIAIPVGAFVWEFVFVGRKRLGWRVQMDTPVTGEAESGHAGALRQLRQTAEGAERNLQDLSVVLVRIENHGATTIDATDYVTGQNGQAGLHLHFPQRRVIGMAVTELSNPGLAVCFEPDSGFGHRELAGQDIGVIDLPKVPLNRSDHYKILATLERTAGAGDYPEPTMQGVVTGGGITKTQGRSGASLLMLVLIGFLVTVIAAMAVLDIVESEAAPSGCATGRLTVVGSTAFARVVEEAGELYERTCPGSAIGYEFEGSERGMTRVDDARGADGALLAIGDGPKGADFPALVQRPLALSLFTVVVHPKTGVSDLTVEQIRDLFLGRVTNWRAVGGADLPVRVVNRYAGSGTRWNFETRLLDTGQPPEPGITCNELARGGEPGRCQTLTTGDVLDEVAGIPGAVGYSEAADAADAAGVVRVTIGGRPATREAAAERTYPFWGVEYAYSYGDFAPGSIGASFVRFLMREGGQDVIRRYGNLPCAELADASGCHPYR</sequence>
<proteinExistence type="predicted"/>
<feature type="domain" description="PBP" evidence="4">
    <location>
        <begin position="259"/>
        <end position="509"/>
    </location>
</feature>
<evidence type="ECO:0000256" key="3">
    <source>
        <dbReference type="SAM" id="Phobius"/>
    </source>
</evidence>
<comment type="caution">
    <text evidence="5">The sequence shown here is derived from an EMBL/GenBank/DDBJ whole genome shotgun (WGS) entry which is preliminary data.</text>
</comment>
<name>A0A846YPP1_9NOCA</name>
<protein>
    <submittedName>
        <fullName evidence="5">Phosphate-binding protein</fullName>
    </submittedName>
</protein>
<dbReference type="EMBL" id="JAAXOT010000016">
    <property type="protein sequence ID" value="NKY59560.1"/>
    <property type="molecule type" value="Genomic_DNA"/>
</dbReference>
<feature type="coiled-coil region" evidence="2">
    <location>
        <begin position="87"/>
        <end position="114"/>
    </location>
</feature>
<feature type="transmembrane region" description="Helical" evidence="3">
    <location>
        <begin position="35"/>
        <end position="58"/>
    </location>
</feature>
<dbReference type="AlphaFoldDB" id="A0A846YPP1"/>
<keyword evidence="2" id="KW-0175">Coiled coil</keyword>
<keyword evidence="3" id="KW-0472">Membrane</keyword>
<keyword evidence="3" id="KW-1133">Transmembrane helix</keyword>
<keyword evidence="1" id="KW-0732">Signal</keyword>
<feature type="transmembrane region" description="Helical" evidence="3">
    <location>
        <begin position="232"/>
        <end position="251"/>
    </location>
</feature>
<dbReference type="Proteomes" id="UP000570678">
    <property type="component" value="Unassembled WGS sequence"/>
</dbReference>